<organism evidence="1 2">
    <name type="scientific">Choiromyces venosus 120613-1</name>
    <dbReference type="NCBI Taxonomy" id="1336337"/>
    <lineage>
        <taxon>Eukaryota</taxon>
        <taxon>Fungi</taxon>
        <taxon>Dikarya</taxon>
        <taxon>Ascomycota</taxon>
        <taxon>Pezizomycotina</taxon>
        <taxon>Pezizomycetes</taxon>
        <taxon>Pezizales</taxon>
        <taxon>Tuberaceae</taxon>
        <taxon>Choiromyces</taxon>
    </lineage>
</organism>
<keyword evidence="2" id="KW-1185">Reference proteome</keyword>
<dbReference type="Proteomes" id="UP000276215">
    <property type="component" value="Unassembled WGS sequence"/>
</dbReference>
<name>A0A3N4JGX6_9PEZI</name>
<proteinExistence type="predicted"/>
<accession>A0A3N4JGX6</accession>
<evidence type="ECO:0000313" key="1">
    <source>
        <dbReference type="EMBL" id="RPA93114.1"/>
    </source>
</evidence>
<gene>
    <name evidence="1" type="ORF">L873DRAFT_1816536</name>
</gene>
<sequence length="57" mass="6421">ISDLLFYTTPSSKQANVNNRQMQRVWWTILAFPMLGYSLKNANIVGAGRVLKYGMGV</sequence>
<protein>
    <submittedName>
        <fullName evidence="1">Uncharacterized protein</fullName>
    </submittedName>
</protein>
<evidence type="ECO:0000313" key="2">
    <source>
        <dbReference type="Proteomes" id="UP000276215"/>
    </source>
</evidence>
<dbReference type="AlphaFoldDB" id="A0A3N4JGX6"/>
<feature type="non-terminal residue" evidence="1">
    <location>
        <position position="1"/>
    </location>
</feature>
<dbReference type="EMBL" id="ML120460">
    <property type="protein sequence ID" value="RPA93114.1"/>
    <property type="molecule type" value="Genomic_DNA"/>
</dbReference>
<reference evidence="1 2" key="1">
    <citation type="journal article" date="2018" name="Nat. Ecol. Evol.">
        <title>Pezizomycetes genomes reveal the molecular basis of ectomycorrhizal truffle lifestyle.</title>
        <authorList>
            <person name="Murat C."/>
            <person name="Payen T."/>
            <person name="Noel B."/>
            <person name="Kuo A."/>
            <person name="Morin E."/>
            <person name="Chen J."/>
            <person name="Kohler A."/>
            <person name="Krizsan K."/>
            <person name="Balestrini R."/>
            <person name="Da Silva C."/>
            <person name="Montanini B."/>
            <person name="Hainaut M."/>
            <person name="Levati E."/>
            <person name="Barry K.W."/>
            <person name="Belfiori B."/>
            <person name="Cichocki N."/>
            <person name="Clum A."/>
            <person name="Dockter R.B."/>
            <person name="Fauchery L."/>
            <person name="Guy J."/>
            <person name="Iotti M."/>
            <person name="Le Tacon F."/>
            <person name="Lindquist E.A."/>
            <person name="Lipzen A."/>
            <person name="Malagnac F."/>
            <person name="Mello A."/>
            <person name="Molinier V."/>
            <person name="Miyauchi S."/>
            <person name="Poulain J."/>
            <person name="Riccioni C."/>
            <person name="Rubini A."/>
            <person name="Sitrit Y."/>
            <person name="Splivallo R."/>
            <person name="Traeger S."/>
            <person name="Wang M."/>
            <person name="Zifcakova L."/>
            <person name="Wipf D."/>
            <person name="Zambonelli A."/>
            <person name="Paolocci F."/>
            <person name="Nowrousian M."/>
            <person name="Ottonello S."/>
            <person name="Baldrian P."/>
            <person name="Spatafora J.W."/>
            <person name="Henrissat B."/>
            <person name="Nagy L.G."/>
            <person name="Aury J.M."/>
            <person name="Wincker P."/>
            <person name="Grigoriev I.V."/>
            <person name="Bonfante P."/>
            <person name="Martin F.M."/>
        </authorList>
    </citation>
    <scope>NUCLEOTIDE SEQUENCE [LARGE SCALE GENOMIC DNA]</scope>
    <source>
        <strain evidence="1 2">120613-1</strain>
    </source>
</reference>